<dbReference type="Gene3D" id="2.40.128.200">
    <property type="match status" value="1"/>
</dbReference>
<dbReference type="RefSeq" id="WP_108690945.1">
    <property type="nucleotide sequence ID" value="NZ_QCYH01000002.1"/>
</dbReference>
<keyword evidence="1 5" id="KW-0732">Signal</keyword>
<evidence type="ECO:0000259" key="6">
    <source>
        <dbReference type="Pfam" id="PF09864"/>
    </source>
</evidence>
<dbReference type="AlphaFoldDB" id="A0A2T7G981"/>
<feature type="signal peptide" evidence="5">
    <location>
        <begin position="1"/>
        <end position="29"/>
    </location>
</feature>
<evidence type="ECO:0000256" key="1">
    <source>
        <dbReference type="ARBA" id="ARBA00022729"/>
    </source>
</evidence>
<feature type="domain" description="C-type lysozyme inhibitor" evidence="6">
    <location>
        <begin position="50"/>
        <end position="114"/>
    </location>
</feature>
<keyword evidence="3" id="KW-0564">Palmitate</keyword>
<evidence type="ECO:0000313" key="8">
    <source>
        <dbReference type="Proteomes" id="UP000244446"/>
    </source>
</evidence>
<comment type="caution">
    <text evidence="7">The sequence shown here is derived from an EMBL/GenBank/DDBJ whole genome shotgun (WGS) entry which is preliminary data.</text>
</comment>
<feature type="chain" id="PRO_5015570093" description="C-type lysozyme inhibitor domain-containing protein" evidence="5">
    <location>
        <begin position="30"/>
        <end position="131"/>
    </location>
</feature>
<gene>
    <name evidence="7" type="ORF">DC366_04075</name>
</gene>
<keyword evidence="4" id="KW-0449">Lipoprotein</keyword>
<dbReference type="OrthoDB" id="120729at2"/>
<evidence type="ECO:0000256" key="5">
    <source>
        <dbReference type="SAM" id="SignalP"/>
    </source>
</evidence>
<dbReference type="EMBL" id="QCYH01000002">
    <property type="protein sequence ID" value="PVA10971.1"/>
    <property type="molecule type" value="Genomic_DNA"/>
</dbReference>
<evidence type="ECO:0000256" key="2">
    <source>
        <dbReference type="ARBA" id="ARBA00023136"/>
    </source>
</evidence>
<name>A0A2T7G981_9RHOB</name>
<reference evidence="7 8" key="1">
    <citation type="submission" date="2018-04" db="EMBL/GenBank/DDBJ databases">
        <title>Pelagivirga bohaiensis gen. nov., sp. nov., a bacterium isolated from the Bohai Sea.</title>
        <authorList>
            <person name="Ji X."/>
        </authorList>
    </citation>
    <scope>NUCLEOTIDE SEQUENCE [LARGE SCALE GENOMIC DNA]</scope>
    <source>
        <strain evidence="7 8">BH-SD19</strain>
    </source>
</reference>
<evidence type="ECO:0000256" key="3">
    <source>
        <dbReference type="ARBA" id="ARBA00023139"/>
    </source>
</evidence>
<dbReference type="Proteomes" id="UP000244446">
    <property type="component" value="Unassembled WGS sequence"/>
</dbReference>
<dbReference type="SUPFAM" id="SSF141488">
    <property type="entry name" value="YdhA-like"/>
    <property type="match status" value="1"/>
</dbReference>
<organism evidence="7 8">
    <name type="scientific">Pelagivirga sediminicola</name>
    <dbReference type="NCBI Taxonomy" id="2170575"/>
    <lineage>
        <taxon>Bacteria</taxon>
        <taxon>Pseudomonadati</taxon>
        <taxon>Pseudomonadota</taxon>
        <taxon>Alphaproteobacteria</taxon>
        <taxon>Rhodobacterales</taxon>
        <taxon>Paracoccaceae</taxon>
        <taxon>Pelagivirga</taxon>
    </lineage>
</organism>
<dbReference type="InterPro" id="IPR018660">
    <property type="entry name" value="MliC"/>
</dbReference>
<evidence type="ECO:0000256" key="4">
    <source>
        <dbReference type="ARBA" id="ARBA00023288"/>
    </source>
</evidence>
<sequence>MTPIKAASPARFALAALAAVMLPAAPALAGAVVALPLDLGSQGTVSSAVYSCSDGTELNVQYINTDANALAIIPLAGEELIFVNVVSGSGARYVNGAREWVTKGDDGMLNDELAQTEALKCSDKAAAKAAE</sequence>
<keyword evidence="2" id="KW-0472">Membrane</keyword>
<evidence type="ECO:0000313" key="7">
    <source>
        <dbReference type="EMBL" id="PVA10971.1"/>
    </source>
</evidence>
<dbReference type="InterPro" id="IPR036328">
    <property type="entry name" value="MliC_sf"/>
</dbReference>
<protein>
    <recommendedName>
        <fullName evidence="6">C-type lysozyme inhibitor domain-containing protein</fullName>
    </recommendedName>
</protein>
<dbReference type="Pfam" id="PF09864">
    <property type="entry name" value="MliC"/>
    <property type="match status" value="1"/>
</dbReference>
<proteinExistence type="predicted"/>
<keyword evidence="8" id="KW-1185">Reference proteome</keyword>
<accession>A0A2T7G981</accession>